<organism evidence="7 8">
    <name type="scientific">Falsiroseomonas selenitidurans</name>
    <dbReference type="NCBI Taxonomy" id="2716335"/>
    <lineage>
        <taxon>Bacteria</taxon>
        <taxon>Pseudomonadati</taxon>
        <taxon>Pseudomonadota</taxon>
        <taxon>Alphaproteobacteria</taxon>
        <taxon>Acetobacterales</taxon>
        <taxon>Roseomonadaceae</taxon>
        <taxon>Falsiroseomonas</taxon>
    </lineage>
</organism>
<comment type="subcellular location">
    <subcellularLocation>
        <location evidence="1">Periplasm</location>
    </subcellularLocation>
</comment>
<comment type="caution">
    <text evidence="7">The sequence shown here is derived from an EMBL/GenBank/DDBJ whole genome shotgun (WGS) entry which is preliminary data.</text>
</comment>
<keyword evidence="3" id="KW-0813">Transport</keyword>
<dbReference type="Gene3D" id="3.10.105.10">
    <property type="entry name" value="Dipeptide-binding Protein, Domain 3"/>
    <property type="match status" value="1"/>
</dbReference>
<proteinExistence type="inferred from homology"/>
<evidence type="ECO:0000256" key="5">
    <source>
        <dbReference type="SAM" id="SignalP"/>
    </source>
</evidence>
<dbReference type="PANTHER" id="PTHR30290:SF9">
    <property type="entry name" value="OLIGOPEPTIDE-BINDING PROTEIN APPA"/>
    <property type="match status" value="1"/>
</dbReference>
<dbReference type="Gene3D" id="3.40.190.10">
    <property type="entry name" value="Periplasmic binding protein-like II"/>
    <property type="match status" value="1"/>
</dbReference>
<protein>
    <submittedName>
        <fullName evidence="7">ABC transporter substrate-binding protein</fullName>
    </submittedName>
</protein>
<dbReference type="InterPro" id="IPR039424">
    <property type="entry name" value="SBP_5"/>
</dbReference>
<accession>A0ABX1DZT2</accession>
<dbReference type="CDD" id="cd08498">
    <property type="entry name" value="PBP2_NikA_DppA_OppA_like_2"/>
    <property type="match status" value="1"/>
</dbReference>
<dbReference type="PANTHER" id="PTHR30290">
    <property type="entry name" value="PERIPLASMIC BINDING COMPONENT OF ABC TRANSPORTER"/>
    <property type="match status" value="1"/>
</dbReference>
<dbReference type="InterPro" id="IPR030678">
    <property type="entry name" value="Peptide/Ni-bd"/>
</dbReference>
<evidence type="ECO:0000256" key="1">
    <source>
        <dbReference type="ARBA" id="ARBA00004418"/>
    </source>
</evidence>
<keyword evidence="4 5" id="KW-0732">Signal</keyword>
<sequence length="519" mass="56191">MRRMPLLLASLFLGLPAMAQEARIAIQTETSSIDPHYALVGANQAVARHIFEALVASDRNLRPTPGLTDFSNPEPDVWEFRLRPDARFHDGSPVTAEDVRFSLERMPRVPNSPAPFIRLAGSVTAIEIVDARTIRLRSRGPDPSIPLNAMTAWIVSARAAADATTADFNSGRAAVGSGPWRFVEWQRGQALRLARNDAYWGDKPAFASATLRPVANDTARMAALLAGDADLIEAVPPGEIARLRARPEIRVTSAASSRMIYLGMDQDNAVSPFVTARDGSALPANPLKDPRVRRALSIAINRAAIVERVLAGAAKATGQIAVEGQIGYAPALPPPAFDAAAARRLLAEAGYPNGFRITLHSPNNRYVEDDKTAQAVAQFWARIGLDARVEVMPSNVFFTRAGRREFSAFLIGFGHTTGDAWLGMSQVLHSFDRARGLGGLNRGRYANPAFDALIAESRGVVAEARRDALLRQAQGIAFTQDTAIVPLHFPDNTWAHRAAFAYAGGVEESTLAHHLRPAR</sequence>
<dbReference type="InterPro" id="IPR000914">
    <property type="entry name" value="SBP_5_dom"/>
</dbReference>
<evidence type="ECO:0000256" key="3">
    <source>
        <dbReference type="ARBA" id="ARBA00022448"/>
    </source>
</evidence>
<comment type="similarity">
    <text evidence="2">Belongs to the bacterial solute-binding protein 5 family.</text>
</comment>
<dbReference type="Pfam" id="PF00496">
    <property type="entry name" value="SBP_bac_5"/>
    <property type="match status" value="1"/>
</dbReference>
<evidence type="ECO:0000259" key="6">
    <source>
        <dbReference type="Pfam" id="PF00496"/>
    </source>
</evidence>
<dbReference type="Proteomes" id="UP000787635">
    <property type="component" value="Unassembled WGS sequence"/>
</dbReference>
<feature type="chain" id="PRO_5046050119" evidence="5">
    <location>
        <begin position="20"/>
        <end position="519"/>
    </location>
</feature>
<dbReference type="Gene3D" id="3.90.76.10">
    <property type="entry name" value="Dipeptide-binding Protein, Domain 1"/>
    <property type="match status" value="1"/>
</dbReference>
<feature type="domain" description="Solute-binding protein family 5" evidence="6">
    <location>
        <begin position="72"/>
        <end position="431"/>
    </location>
</feature>
<dbReference type="RefSeq" id="WP_168027505.1">
    <property type="nucleotide sequence ID" value="NZ_JAAVNE010000003.1"/>
</dbReference>
<gene>
    <name evidence="7" type="ORF">HEQ75_03325</name>
</gene>
<reference evidence="7 8" key="1">
    <citation type="submission" date="2020-03" db="EMBL/GenBank/DDBJ databases">
        <title>Roseomonas selenitidurans sp. nov. isolated from urban soil.</title>
        <authorList>
            <person name="Liu H."/>
        </authorList>
    </citation>
    <scope>NUCLEOTIDE SEQUENCE [LARGE SCALE GENOMIC DNA]</scope>
    <source>
        <strain evidence="7 8">BU-1</strain>
    </source>
</reference>
<evidence type="ECO:0000313" key="8">
    <source>
        <dbReference type="Proteomes" id="UP000787635"/>
    </source>
</evidence>
<feature type="signal peptide" evidence="5">
    <location>
        <begin position="1"/>
        <end position="19"/>
    </location>
</feature>
<evidence type="ECO:0000313" key="7">
    <source>
        <dbReference type="EMBL" id="NKC29880.1"/>
    </source>
</evidence>
<evidence type="ECO:0000256" key="2">
    <source>
        <dbReference type="ARBA" id="ARBA00005695"/>
    </source>
</evidence>
<dbReference type="PIRSF" id="PIRSF002741">
    <property type="entry name" value="MppA"/>
    <property type="match status" value="1"/>
</dbReference>
<name>A0ABX1DZT2_9PROT</name>
<keyword evidence="8" id="KW-1185">Reference proteome</keyword>
<dbReference type="SUPFAM" id="SSF53850">
    <property type="entry name" value="Periplasmic binding protein-like II"/>
    <property type="match status" value="1"/>
</dbReference>
<dbReference type="EMBL" id="JAAVNE010000003">
    <property type="protein sequence ID" value="NKC29880.1"/>
    <property type="molecule type" value="Genomic_DNA"/>
</dbReference>
<evidence type="ECO:0000256" key="4">
    <source>
        <dbReference type="ARBA" id="ARBA00022729"/>
    </source>
</evidence>